<dbReference type="GO" id="GO:0032784">
    <property type="term" value="P:regulation of DNA-templated transcription elongation"/>
    <property type="evidence" value="ECO:0007669"/>
    <property type="project" value="InterPro"/>
</dbReference>
<dbReference type="GO" id="GO:0070063">
    <property type="term" value="F:RNA polymerase binding"/>
    <property type="evidence" value="ECO:0007669"/>
    <property type="project" value="InterPro"/>
</dbReference>
<accession>A0A3A3G7Y3</accession>
<dbReference type="Gene3D" id="1.10.286.20">
    <property type="match status" value="1"/>
</dbReference>
<dbReference type="PANTHER" id="PTHR30437:SF5">
    <property type="entry name" value="REGULATOR OF NUCLEOSIDE DIPHOSPHATE KINASE"/>
    <property type="match status" value="1"/>
</dbReference>
<dbReference type="Proteomes" id="UP000266327">
    <property type="component" value="Unassembled WGS sequence"/>
</dbReference>
<protein>
    <submittedName>
        <fullName evidence="3">Nucleoside diphosphate kinase regulator</fullName>
    </submittedName>
</protein>
<dbReference type="GO" id="GO:0016301">
    <property type="term" value="F:kinase activity"/>
    <property type="evidence" value="ECO:0007669"/>
    <property type="project" value="UniProtKB-KW"/>
</dbReference>
<name>A0A3A3G7Y3_9BURK</name>
<dbReference type="Pfam" id="PF14760">
    <property type="entry name" value="Rnk_N"/>
    <property type="match status" value="1"/>
</dbReference>
<dbReference type="InterPro" id="IPR036953">
    <property type="entry name" value="GreA/GreB_C_sf"/>
</dbReference>
<sequence>MEQSMPPITVSSLDLERIEELLDSDSFRRLAGRDALQAELDRASVVDPEEVPADLVTMNSTVVVLDEDSNMQSELTLVYPNSPQPANPVSVLAPVGSALLGLSIGQSISWPLPGGRALRLRVLDVKNQPEASGKYYR</sequence>
<gene>
    <name evidence="3" type="ORF">D3878_22655</name>
</gene>
<dbReference type="NCBIfam" id="NF004396">
    <property type="entry name" value="PRK05753.1"/>
    <property type="match status" value="1"/>
</dbReference>
<keyword evidence="4" id="KW-1185">Reference proteome</keyword>
<dbReference type="GO" id="GO:0003677">
    <property type="term" value="F:DNA binding"/>
    <property type="evidence" value="ECO:0007669"/>
    <property type="project" value="InterPro"/>
</dbReference>
<dbReference type="EMBL" id="QYUQ01000002">
    <property type="protein sequence ID" value="RJG04617.1"/>
    <property type="molecule type" value="Genomic_DNA"/>
</dbReference>
<dbReference type="PANTHER" id="PTHR30437">
    <property type="entry name" value="TRANSCRIPTION ELONGATION FACTOR GREA"/>
    <property type="match status" value="1"/>
</dbReference>
<dbReference type="SUPFAM" id="SSF54534">
    <property type="entry name" value="FKBP-like"/>
    <property type="match status" value="1"/>
</dbReference>
<dbReference type="OrthoDB" id="192847at2"/>
<dbReference type="InterPro" id="IPR001437">
    <property type="entry name" value="Tscrpt_elong_fac_GreA/B_C"/>
</dbReference>
<proteinExistence type="predicted"/>
<keyword evidence="3" id="KW-0808">Transferase</keyword>
<dbReference type="AlphaFoldDB" id="A0A3A3G7Y3"/>
<dbReference type="Gene3D" id="3.10.50.30">
    <property type="entry name" value="Transcription elongation factor, GreA/GreB, C-terminal domain"/>
    <property type="match status" value="1"/>
</dbReference>
<organism evidence="3 4">
    <name type="scientific">Noviherbaspirillum sedimenti</name>
    <dbReference type="NCBI Taxonomy" id="2320865"/>
    <lineage>
        <taxon>Bacteria</taxon>
        <taxon>Pseudomonadati</taxon>
        <taxon>Pseudomonadota</taxon>
        <taxon>Betaproteobacteria</taxon>
        <taxon>Burkholderiales</taxon>
        <taxon>Oxalobacteraceae</taxon>
        <taxon>Noviherbaspirillum</taxon>
    </lineage>
</organism>
<feature type="domain" description="Transcription elongation factor GreA/GreB C-terminal" evidence="1">
    <location>
        <begin position="52"/>
        <end position="126"/>
    </location>
</feature>
<feature type="domain" description="Regulator of nucleoside diphosphate kinase N-terminal" evidence="2">
    <location>
        <begin position="6"/>
        <end position="46"/>
    </location>
</feature>
<comment type="caution">
    <text evidence="3">The sequence shown here is derived from an EMBL/GenBank/DDBJ whole genome shotgun (WGS) entry which is preliminary data.</text>
</comment>
<keyword evidence="3" id="KW-0418">Kinase</keyword>
<reference evidence="4" key="1">
    <citation type="submission" date="2018-09" db="EMBL/GenBank/DDBJ databases">
        <authorList>
            <person name="Zhu H."/>
        </authorList>
    </citation>
    <scope>NUCLEOTIDE SEQUENCE [LARGE SCALE GENOMIC DNA]</scope>
    <source>
        <strain evidence="4">K1S02-23</strain>
    </source>
</reference>
<dbReference type="GO" id="GO:0006354">
    <property type="term" value="P:DNA-templated transcription elongation"/>
    <property type="evidence" value="ECO:0007669"/>
    <property type="project" value="TreeGrafter"/>
</dbReference>
<dbReference type="Pfam" id="PF01272">
    <property type="entry name" value="GreA_GreB"/>
    <property type="match status" value="1"/>
</dbReference>
<dbReference type="InterPro" id="IPR029462">
    <property type="entry name" value="Rnk_N"/>
</dbReference>
<evidence type="ECO:0000259" key="2">
    <source>
        <dbReference type="Pfam" id="PF14760"/>
    </source>
</evidence>
<evidence type="ECO:0000313" key="3">
    <source>
        <dbReference type="EMBL" id="RJG04617.1"/>
    </source>
</evidence>
<evidence type="ECO:0000313" key="4">
    <source>
        <dbReference type="Proteomes" id="UP000266327"/>
    </source>
</evidence>
<dbReference type="InterPro" id="IPR023459">
    <property type="entry name" value="Tscrpt_elong_fac_GreA/B_fam"/>
</dbReference>
<evidence type="ECO:0000259" key="1">
    <source>
        <dbReference type="Pfam" id="PF01272"/>
    </source>
</evidence>